<keyword evidence="2 4" id="KW-0689">Ribosomal protein</keyword>
<gene>
    <name evidence="4 7" type="primary">rplO</name>
    <name evidence="7" type="ORF">HHL10_01740</name>
</gene>
<evidence type="ECO:0000259" key="6">
    <source>
        <dbReference type="Pfam" id="PF00828"/>
    </source>
</evidence>
<evidence type="ECO:0000256" key="5">
    <source>
        <dbReference type="SAM" id="MobiDB-lite"/>
    </source>
</evidence>
<name>A0A848F5Q8_9BURK</name>
<dbReference type="HAMAP" id="MF_01341">
    <property type="entry name" value="Ribosomal_uL15"/>
    <property type="match status" value="1"/>
</dbReference>
<reference evidence="7 8" key="1">
    <citation type="submission" date="2020-04" db="EMBL/GenBank/DDBJ databases">
        <title>Azohydromonas sp. isolated from soil.</title>
        <authorList>
            <person name="Dahal R.H."/>
        </authorList>
    </citation>
    <scope>NUCLEOTIDE SEQUENCE [LARGE SCALE GENOMIC DNA]</scope>
    <source>
        <strain evidence="7 8">G-1-1-14</strain>
    </source>
</reference>
<dbReference type="InterPro" id="IPR030878">
    <property type="entry name" value="Ribosomal_uL15"/>
</dbReference>
<dbReference type="GO" id="GO:0003735">
    <property type="term" value="F:structural constituent of ribosome"/>
    <property type="evidence" value="ECO:0007669"/>
    <property type="project" value="InterPro"/>
</dbReference>
<feature type="compositionally biased region" description="Gly residues" evidence="5">
    <location>
        <begin position="21"/>
        <end position="31"/>
    </location>
</feature>
<dbReference type="Proteomes" id="UP000574067">
    <property type="component" value="Unassembled WGS sequence"/>
</dbReference>
<dbReference type="RefSeq" id="WP_169158614.1">
    <property type="nucleotide sequence ID" value="NZ_JABBFW010000001.1"/>
</dbReference>
<dbReference type="GO" id="GO:0006412">
    <property type="term" value="P:translation"/>
    <property type="evidence" value="ECO:0007669"/>
    <property type="project" value="UniProtKB-UniRule"/>
</dbReference>
<dbReference type="AlphaFoldDB" id="A0A848F5Q8"/>
<evidence type="ECO:0000256" key="4">
    <source>
        <dbReference type="HAMAP-Rule" id="MF_01341"/>
    </source>
</evidence>
<comment type="similarity">
    <text evidence="1 4">Belongs to the universal ribosomal protein uL15 family.</text>
</comment>
<comment type="function">
    <text evidence="4">Binds to the 23S rRNA.</text>
</comment>
<evidence type="ECO:0000313" key="8">
    <source>
        <dbReference type="Proteomes" id="UP000574067"/>
    </source>
</evidence>
<comment type="caution">
    <text evidence="7">The sequence shown here is derived from an EMBL/GenBank/DDBJ whole genome shotgun (WGS) entry which is preliminary data.</text>
</comment>
<keyword evidence="4" id="KW-0694">RNA-binding</keyword>
<accession>A0A848F5Q8</accession>
<dbReference type="SUPFAM" id="SSF52080">
    <property type="entry name" value="Ribosomal proteins L15p and L18e"/>
    <property type="match status" value="1"/>
</dbReference>
<keyword evidence="8" id="KW-1185">Reference proteome</keyword>
<evidence type="ECO:0000256" key="1">
    <source>
        <dbReference type="ARBA" id="ARBA00007320"/>
    </source>
</evidence>
<feature type="region of interest" description="Disordered" evidence="5">
    <location>
        <begin position="1"/>
        <end position="56"/>
    </location>
</feature>
<dbReference type="InterPro" id="IPR021131">
    <property type="entry name" value="Ribosomal_uL15/eL18"/>
</dbReference>
<proteinExistence type="inferred from homology"/>
<evidence type="ECO:0000256" key="2">
    <source>
        <dbReference type="ARBA" id="ARBA00022980"/>
    </source>
</evidence>
<protein>
    <recommendedName>
        <fullName evidence="4">Large ribosomal subunit protein uL15</fullName>
    </recommendedName>
</protein>
<dbReference type="PANTHER" id="PTHR12934">
    <property type="entry name" value="50S RIBOSOMAL PROTEIN L15"/>
    <property type="match status" value="1"/>
</dbReference>
<evidence type="ECO:0000256" key="3">
    <source>
        <dbReference type="ARBA" id="ARBA00023274"/>
    </source>
</evidence>
<organism evidence="7 8">
    <name type="scientific">Azohydromonas caseinilytica</name>
    <dbReference type="NCBI Taxonomy" id="2728836"/>
    <lineage>
        <taxon>Bacteria</taxon>
        <taxon>Pseudomonadati</taxon>
        <taxon>Pseudomonadota</taxon>
        <taxon>Betaproteobacteria</taxon>
        <taxon>Burkholderiales</taxon>
        <taxon>Sphaerotilaceae</taxon>
        <taxon>Azohydromonas</taxon>
    </lineage>
</organism>
<dbReference type="NCBIfam" id="TIGR01071">
    <property type="entry name" value="rplO_bact"/>
    <property type="match status" value="1"/>
</dbReference>
<feature type="domain" description="Large ribosomal subunit protein uL15/eL18" evidence="6">
    <location>
        <begin position="79"/>
        <end position="141"/>
    </location>
</feature>
<keyword evidence="4" id="KW-0699">rRNA-binding</keyword>
<dbReference type="PANTHER" id="PTHR12934:SF11">
    <property type="entry name" value="LARGE RIBOSOMAL SUBUNIT PROTEIN UL15M"/>
    <property type="match status" value="1"/>
</dbReference>
<sequence length="146" mass="14946">MQLNTIKPASGAKHAKRRVGRGIGSGLGKTAGRGHKGQKSRAGGFHKVGFEGGQMPLQRRLPKRGFKSASLKFNAEITLAALQKLEATEVNLVVLKAAGLVPEIARNVKVIKSGELTRAVTLSGIGATAGAKVAIEAAGGSLASNA</sequence>
<comment type="subunit">
    <text evidence="4">Part of the 50S ribosomal subunit.</text>
</comment>
<dbReference type="Pfam" id="PF00828">
    <property type="entry name" value="Ribosomal_L27A"/>
    <property type="match status" value="1"/>
</dbReference>
<dbReference type="EMBL" id="JABBFW010000001">
    <property type="protein sequence ID" value="NML13703.1"/>
    <property type="molecule type" value="Genomic_DNA"/>
</dbReference>
<evidence type="ECO:0000313" key="7">
    <source>
        <dbReference type="EMBL" id="NML13703.1"/>
    </source>
</evidence>
<dbReference type="InterPro" id="IPR005749">
    <property type="entry name" value="Ribosomal_uL15_bac-type"/>
</dbReference>
<dbReference type="GO" id="GO:0019843">
    <property type="term" value="F:rRNA binding"/>
    <property type="evidence" value="ECO:0007669"/>
    <property type="project" value="UniProtKB-UniRule"/>
</dbReference>
<dbReference type="InterPro" id="IPR036227">
    <property type="entry name" value="Ribosomal_uL15/eL18_sf"/>
</dbReference>
<dbReference type="GO" id="GO:0022625">
    <property type="term" value="C:cytosolic large ribosomal subunit"/>
    <property type="evidence" value="ECO:0007669"/>
    <property type="project" value="TreeGrafter"/>
</dbReference>
<keyword evidence="3 4" id="KW-0687">Ribonucleoprotein</keyword>
<dbReference type="Gene3D" id="3.100.10.10">
    <property type="match status" value="1"/>
</dbReference>